<dbReference type="PANTHER" id="PTHR16317">
    <property type="entry name" value="INTEGRIN ALPHA REPEAT DOMAIN-CONTAINING"/>
    <property type="match status" value="1"/>
</dbReference>
<dbReference type="SUPFAM" id="SSF69318">
    <property type="entry name" value="Integrin alpha N-terminal domain"/>
    <property type="match status" value="1"/>
</dbReference>
<dbReference type="AlphaFoldDB" id="A0A2P2HXR6"/>
<protein>
    <submittedName>
        <fullName evidence="2">Integrin-alpha FG-GAP repeat-containing protein 2-like</fullName>
    </submittedName>
</protein>
<dbReference type="Pfam" id="PF15907">
    <property type="entry name" value="Itfg2"/>
    <property type="match status" value="2"/>
</dbReference>
<feature type="region of interest" description="Disordered" evidence="1">
    <location>
        <begin position="379"/>
        <end position="398"/>
    </location>
</feature>
<organism evidence="2">
    <name type="scientific">Hirondellea gigas</name>
    <dbReference type="NCBI Taxonomy" id="1518452"/>
    <lineage>
        <taxon>Eukaryota</taxon>
        <taxon>Metazoa</taxon>
        <taxon>Ecdysozoa</taxon>
        <taxon>Arthropoda</taxon>
        <taxon>Crustacea</taxon>
        <taxon>Multicrustacea</taxon>
        <taxon>Malacostraca</taxon>
        <taxon>Eumalacostraca</taxon>
        <taxon>Peracarida</taxon>
        <taxon>Amphipoda</taxon>
        <taxon>Amphilochidea</taxon>
        <taxon>Lysianassida</taxon>
        <taxon>Lysianassidira</taxon>
        <taxon>Lysianassoidea</taxon>
        <taxon>Lysianassidae</taxon>
        <taxon>Hirondellea</taxon>
    </lineage>
</organism>
<dbReference type="GO" id="GO:0032006">
    <property type="term" value="P:regulation of TOR signaling"/>
    <property type="evidence" value="ECO:0007669"/>
    <property type="project" value="TreeGrafter"/>
</dbReference>
<accession>A0A2P2HXR6</accession>
<dbReference type="GO" id="GO:0007229">
    <property type="term" value="P:integrin-mediated signaling pathway"/>
    <property type="evidence" value="ECO:0007669"/>
    <property type="project" value="UniProtKB-KW"/>
</dbReference>
<keyword evidence="2" id="KW-0401">Integrin</keyword>
<evidence type="ECO:0000313" key="2">
    <source>
        <dbReference type="EMBL" id="LAB66571.1"/>
    </source>
</evidence>
<dbReference type="PANTHER" id="PTHR16317:SF1">
    <property type="entry name" value="KICSTOR COMPLEX PROTEIN ITFG2"/>
    <property type="match status" value="1"/>
</dbReference>
<evidence type="ECO:0000256" key="1">
    <source>
        <dbReference type="SAM" id="MobiDB-lite"/>
    </source>
</evidence>
<sequence>MASALPSEVIFKKPLVLEFEGNMFKHAITLGDVDNDGLDELVVANDKGDLAIFKGENPKPVRFASELGFISCVAVGDLINLGRNVLLAVSSCGMCYVYDFLDDPLNLNDEKKPLKCAHSQQLPANIKMTLIGDINGDGFCEMVVALSDRIVRTYKWQSSGNLTSNFPEGKLIAHNKWELSEQVGGIALNRADNMHTLLVSQPGPSCFMLTPPLDTGTAKVTGVRLDKSSIEFESLDSSSGGSNIQTEIIGDVEFEEHHSFDQFKAASSAAFTTGSGFQSDYHTKTDGNAYALASLNGVVVLVRGGKIVWKSVLEHSLVSLSQLLVPQEERRTSTFQKFNAADGRESPESSDDERCATSKLDQFINPSLASSIAAMKSSPMAMSNPSTPSKMTIPIPNSKPKRLTNSMKYGTTLATKLVACATNGATFILNAQDGTCVRYKFHDAVRCCTSGFYGVDQSQKSCIVYVTHTNQIYLYHDVRATLEKKPTFFNCQCCFSRIYPQEFLRSLR</sequence>
<dbReference type="InterPro" id="IPR028994">
    <property type="entry name" value="Integrin_alpha_N"/>
</dbReference>
<dbReference type="Gene3D" id="2.130.10.130">
    <property type="entry name" value="Integrin alpha, N-terminal"/>
    <property type="match status" value="1"/>
</dbReference>
<proteinExistence type="evidence at transcript level"/>
<feature type="compositionally biased region" description="Polar residues" evidence="1">
    <location>
        <begin position="380"/>
        <end position="390"/>
    </location>
</feature>
<dbReference type="InterPro" id="IPR031793">
    <property type="entry name" value="KICSTOR_ITFG2"/>
</dbReference>
<name>A0A2P2HXR6_9CRUS</name>
<dbReference type="EMBL" id="IACF01000821">
    <property type="protein sequence ID" value="LAB66571.1"/>
    <property type="molecule type" value="mRNA"/>
</dbReference>
<reference evidence="2" key="1">
    <citation type="journal article" date="2018" name="Biosci. Biotechnol. Biochem.">
        <title>Polysaccharide hydrolase of the hadal zone amphipods Hirondellea gigas.</title>
        <authorList>
            <person name="Kobayashi H."/>
            <person name="Nagahama T."/>
            <person name="Arai W."/>
            <person name="Sasagawa Y."/>
            <person name="Umeda M."/>
            <person name="Hayashi T."/>
            <person name="Nikaido I."/>
            <person name="Watanabe H."/>
            <person name="Oguri K."/>
            <person name="Kitazato H."/>
            <person name="Fujioka K."/>
            <person name="Kido Y."/>
            <person name="Takami H."/>
        </authorList>
    </citation>
    <scope>NUCLEOTIDE SEQUENCE</scope>
    <source>
        <tissue evidence="2">Whole body</tissue>
    </source>
</reference>